<dbReference type="InterPro" id="IPR045247">
    <property type="entry name" value="Oye-like"/>
</dbReference>
<dbReference type="SUPFAM" id="SSF51395">
    <property type="entry name" value="FMN-linked oxidoreductases"/>
    <property type="match status" value="1"/>
</dbReference>
<dbReference type="InterPro" id="IPR013785">
    <property type="entry name" value="Aldolase_TIM"/>
</dbReference>
<dbReference type="Proteomes" id="UP001320691">
    <property type="component" value="Unassembled WGS sequence"/>
</dbReference>
<dbReference type="PANTHER" id="PTHR22893:SF98">
    <property type="entry name" value="OXIDOREDUCTASE"/>
    <property type="match status" value="1"/>
</dbReference>
<dbReference type="AlphaFoldDB" id="A0AAW5PFM5"/>
<proteinExistence type="inferred from homology"/>
<evidence type="ECO:0000313" key="5">
    <source>
        <dbReference type="EMBL" id="MCS4279274.1"/>
    </source>
</evidence>
<reference evidence="5" key="1">
    <citation type="submission" date="2022-08" db="EMBL/GenBank/DDBJ databases">
        <title>Genomic analyses of the natural microbiome of Caenorhabditis elegans.</title>
        <authorList>
            <person name="Samuel B."/>
        </authorList>
    </citation>
    <scope>NUCLEOTIDE SEQUENCE</scope>
    <source>
        <strain evidence="5">BIGb0277</strain>
    </source>
</reference>
<dbReference type="Gene3D" id="3.20.20.70">
    <property type="entry name" value="Aldolase class I"/>
    <property type="match status" value="1"/>
</dbReference>
<dbReference type="GO" id="GO:0016628">
    <property type="term" value="F:oxidoreductase activity, acting on the CH-CH group of donors, NAD or NADP as acceptor"/>
    <property type="evidence" value="ECO:0007669"/>
    <property type="project" value="UniProtKB-ARBA"/>
</dbReference>
<dbReference type="RefSeq" id="WP_259260039.1">
    <property type="nucleotide sequence ID" value="NZ_JANUEK010000002.1"/>
</dbReference>
<comment type="similarity">
    <text evidence="2">Belongs to the NADH:flavin oxidoreductase/NADH oxidase family.</text>
</comment>
<dbReference type="CDD" id="cd02933">
    <property type="entry name" value="OYE_like_FMN"/>
    <property type="match status" value="1"/>
</dbReference>
<gene>
    <name evidence="5" type="ORF">M2412_001241</name>
</gene>
<accession>A0AAW5PFM5</accession>
<dbReference type="EC" id="1.-.-.-" evidence="5"/>
<dbReference type="FunFam" id="3.20.20.70:FF:000059">
    <property type="entry name" value="N-ethylmaleimide reductase, FMN-linked"/>
    <property type="match status" value="1"/>
</dbReference>
<feature type="domain" description="NADH:flavin oxidoreductase/NADH oxidase N-terminal" evidence="4">
    <location>
        <begin position="7"/>
        <end position="328"/>
    </location>
</feature>
<comment type="cofactor">
    <cofactor evidence="1">
        <name>FMN</name>
        <dbReference type="ChEBI" id="CHEBI:58210"/>
    </cofactor>
</comment>
<dbReference type="PANTHER" id="PTHR22893">
    <property type="entry name" value="NADH OXIDOREDUCTASE-RELATED"/>
    <property type="match status" value="1"/>
</dbReference>
<evidence type="ECO:0000256" key="3">
    <source>
        <dbReference type="ARBA" id="ARBA00023002"/>
    </source>
</evidence>
<dbReference type="Pfam" id="PF00724">
    <property type="entry name" value="Oxidored_FMN"/>
    <property type="match status" value="1"/>
</dbReference>
<evidence type="ECO:0000256" key="1">
    <source>
        <dbReference type="ARBA" id="ARBA00001917"/>
    </source>
</evidence>
<name>A0AAW5PFM5_9GAMM</name>
<protein>
    <submittedName>
        <fullName evidence="5">N-ethylmaleimide reductase</fullName>
        <ecNumber evidence="5">1.-.-.-</ecNumber>
    </submittedName>
</protein>
<organism evidence="5 6">
    <name type="scientific">Stenotrophomonas rhizophila</name>
    <dbReference type="NCBI Taxonomy" id="216778"/>
    <lineage>
        <taxon>Bacteria</taxon>
        <taxon>Pseudomonadati</taxon>
        <taxon>Pseudomonadota</taxon>
        <taxon>Gammaproteobacteria</taxon>
        <taxon>Lysobacterales</taxon>
        <taxon>Lysobacteraceae</taxon>
        <taxon>Stenotrophomonas</taxon>
    </lineage>
</organism>
<evidence type="ECO:0000259" key="4">
    <source>
        <dbReference type="Pfam" id="PF00724"/>
    </source>
</evidence>
<sequence length="358" mass="38251">MQPSNHLLSPAVIGHLALPNRIVMAPMTRSRAGDGDVPTPLVVEYYRQRASAGLIVTEGSQVSPQGKGYPRTPGIFSAAQIAGWKAVTDAVHAQGGRMFLQLWHVGRLSHPLVQANGERPVAPSALAPDGELYTSEGLKPYEAPRALAIDEIAGVVDQFRVGAENAKLAGFDGVELHGANGYLIDQFLRDGANLRTDGYGGSAQNRVRLLREVVEAVIPVFGADRVGVRLSPALNVFSMSDSDPQATFGHAADVLSQYGLAYLHVIQAASVPFDFDELKQRFGGTYIANGGYTADRAEAALIAGEADMIAFGTPFIANPDLVERIRHGDPWTAPDPATFYQGEARGYTDYPVRDAVSA</sequence>
<evidence type="ECO:0000256" key="2">
    <source>
        <dbReference type="ARBA" id="ARBA00005979"/>
    </source>
</evidence>
<dbReference type="GO" id="GO:0005829">
    <property type="term" value="C:cytosol"/>
    <property type="evidence" value="ECO:0007669"/>
    <property type="project" value="TreeGrafter"/>
</dbReference>
<dbReference type="GO" id="GO:0010181">
    <property type="term" value="F:FMN binding"/>
    <property type="evidence" value="ECO:0007669"/>
    <property type="project" value="InterPro"/>
</dbReference>
<dbReference type="InterPro" id="IPR001155">
    <property type="entry name" value="OxRdtase_FMN_N"/>
</dbReference>
<comment type="caution">
    <text evidence="5">The sequence shown here is derived from an EMBL/GenBank/DDBJ whole genome shotgun (WGS) entry which is preliminary data.</text>
</comment>
<evidence type="ECO:0000313" key="6">
    <source>
        <dbReference type="Proteomes" id="UP001320691"/>
    </source>
</evidence>
<keyword evidence="3 5" id="KW-0560">Oxidoreductase</keyword>
<dbReference type="EMBL" id="JANUEK010000002">
    <property type="protein sequence ID" value="MCS4279274.1"/>
    <property type="molecule type" value="Genomic_DNA"/>
</dbReference>